<reference evidence="4 5" key="1">
    <citation type="submission" date="2018-04" db="EMBL/GenBank/DDBJ databases">
        <title>Chitinophaga fuyangensis sp. nov., isolated from soil in a chemical factory.</title>
        <authorList>
            <person name="Chen K."/>
        </authorList>
    </citation>
    <scope>NUCLEOTIDE SEQUENCE [LARGE SCALE GENOMIC DNA]</scope>
    <source>
        <strain evidence="4 5">LY-1</strain>
    </source>
</reference>
<dbReference type="Gene3D" id="2.60.120.1440">
    <property type="match status" value="1"/>
</dbReference>
<dbReference type="InterPro" id="IPR032508">
    <property type="entry name" value="FecR_C"/>
</dbReference>
<evidence type="ECO:0000256" key="1">
    <source>
        <dbReference type="SAM" id="Phobius"/>
    </source>
</evidence>
<dbReference type="OrthoDB" id="634407at2"/>
<accession>A0A2T7BHL9</accession>
<dbReference type="PANTHER" id="PTHR30273:SF2">
    <property type="entry name" value="PROTEIN FECR"/>
    <property type="match status" value="1"/>
</dbReference>
<gene>
    <name evidence="4" type="ORF">DCC81_16060</name>
</gene>
<dbReference type="AlphaFoldDB" id="A0A2T7BHL9"/>
<comment type="caution">
    <text evidence="4">The sequence shown here is derived from an EMBL/GenBank/DDBJ whole genome shotgun (WGS) entry which is preliminary data.</text>
</comment>
<dbReference type="PIRSF" id="PIRSF018266">
    <property type="entry name" value="FecR"/>
    <property type="match status" value="1"/>
</dbReference>
<dbReference type="Pfam" id="PF04773">
    <property type="entry name" value="FecR"/>
    <property type="match status" value="1"/>
</dbReference>
<dbReference type="InterPro" id="IPR012373">
    <property type="entry name" value="Ferrdict_sens_TM"/>
</dbReference>
<sequence>MYPSEQDKEFFFQVLERYEAGTASPREKVFAERYLEMLNSRGPELASLPDAERRAVGDEIYQKLHHAMEADRETVSLRPVYGKRRIWTAAAAAVLLAGIGYSLYSVWQRPIHTVAAQQDVQPGHAGAVLTLADGSQVVLDSLHNGVVATQGGAAVNLRNGQLIYNVNAHTKQTVYNTMSTPRGRQYQLVLPDGSKVWLNAASSLTYPVAFDGTERKVKVSGEAYFEVASQTAPFRVEVNDGTEIQVLGTHFNVNAYPDEASINATLLQGAVRIVTRGASQLLHPGEQAQVPANATYIKLEQNVDLQAVTAWKDGSFAFNHADLKTVMRQLARWYDIEVVFDGNVPEGSYSGEIDRSLTLDQVLKGLSKTRLNYKIENGRKLVIRP</sequence>
<dbReference type="RefSeq" id="WP_108687613.1">
    <property type="nucleotide sequence ID" value="NZ_QCYK01000002.1"/>
</dbReference>
<dbReference type="InterPro" id="IPR006860">
    <property type="entry name" value="FecR"/>
</dbReference>
<protein>
    <submittedName>
        <fullName evidence="4">Iron dicitrate transport regulator FecR</fullName>
    </submittedName>
</protein>
<dbReference type="PANTHER" id="PTHR30273">
    <property type="entry name" value="PERIPLASMIC SIGNAL SENSOR AND SIGMA FACTOR ACTIVATOR FECR-RELATED"/>
    <property type="match status" value="1"/>
</dbReference>
<feature type="transmembrane region" description="Helical" evidence="1">
    <location>
        <begin position="86"/>
        <end position="107"/>
    </location>
</feature>
<dbReference type="EMBL" id="QCYK01000002">
    <property type="protein sequence ID" value="PUZ25774.1"/>
    <property type="molecule type" value="Genomic_DNA"/>
</dbReference>
<keyword evidence="1" id="KW-0472">Membrane</keyword>
<name>A0A2T7BHL9_9BACT</name>
<evidence type="ECO:0000259" key="2">
    <source>
        <dbReference type="Pfam" id="PF04773"/>
    </source>
</evidence>
<evidence type="ECO:0000313" key="5">
    <source>
        <dbReference type="Proteomes" id="UP000244450"/>
    </source>
</evidence>
<organism evidence="4 5">
    <name type="scientific">Chitinophaga parva</name>
    <dbReference type="NCBI Taxonomy" id="2169414"/>
    <lineage>
        <taxon>Bacteria</taxon>
        <taxon>Pseudomonadati</taxon>
        <taxon>Bacteroidota</taxon>
        <taxon>Chitinophagia</taxon>
        <taxon>Chitinophagales</taxon>
        <taxon>Chitinophagaceae</taxon>
        <taxon>Chitinophaga</taxon>
    </lineage>
</organism>
<dbReference type="GO" id="GO:0016989">
    <property type="term" value="F:sigma factor antagonist activity"/>
    <property type="evidence" value="ECO:0007669"/>
    <property type="project" value="TreeGrafter"/>
</dbReference>
<keyword evidence="1" id="KW-1133">Transmembrane helix</keyword>
<evidence type="ECO:0000313" key="4">
    <source>
        <dbReference type="EMBL" id="PUZ25774.1"/>
    </source>
</evidence>
<feature type="domain" description="Protein FecR C-terminal" evidence="3">
    <location>
        <begin position="316"/>
        <end position="379"/>
    </location>
</feature>
<keyword evidence="1" id="KW-0812">Transmembrane</keyword>
<keyword evidence="5" id="KW-1185">Reference proteome</keyword>
<dbReference type="Pfam" id="PF16344">
    <property type="entry name" value="FecR_C"/>
    <property type="match status" value="1"/>
</dbReference>
<proteinExistence type="predicted"/>
<evidence type="ECO:0000259" key="3">
    <source>
        <dbReference type="Pfam" id="PF16344"/>
    </source>
</evidence>
<dbReference type="Proteomes" id="UP000244450">
    <property type="component" value="Unassembled WGS sequence"/>
</dbReference>
<feature type="domain" description="FecR protein" evidence="2">
    <location>
        <begin position="177"/>
        <end position="272"/>
    </location>
</feature>
<dbReference type="Gene3D" id="3.55.50.30">
    <property type="match status" value="1"/>
</dbReference>